<gene>
    <name evidence="2" type="ORF">QRT04_11105</name>
</gene>
<feature type="region of interest" description="Disordered" evidence="1">
    <location>
        <begin position="226"/>
        <end position="252"/>
    </location>
</feature>
<sequence>MRVVDEALVKAVTIPSATVHAHVESLRRRNPEASPERIVHLLEKEYLRVVGTTGGAVGVAAAAPAVGTGVALALTASDIATFFGASAAFTLAVASVHGIEIEDVERRRALLMTSILGESGAKAVADVVELRNVSAARALLTRLPMGTVKKVNLTLTRQLVRHQLGRQTGLFFGRMVPYGIGAVIGWAGGRALGRQVIRGARAAFGPPPATYAHTIELGSVAAPTTLPRGVPGELPAPDSLAPFPTPHREPGR</sequence>
<protein>
    <submittedName>
        <fullName evidence="2">Uncharacterized protein</fullName>
    </submittedName>
</protein>
<evidence type="ECO:0000313" key="3">
    <source>
        <dbReference type="Proteomes" id="UP001529338"/>
    </source>
</evidence>
<dbReference type="Proteomes" id="UP001529338">
    <property type="component" value="Unassembled WGS sequence"/>
</dbReference>
<evidence type="ECO:0000256" key="1">
    <source>
        <dbReference type="SAM" id="MobiDB-lite"/>
    </source>
</evidence>
<evidence type="ECO:0000313" key="2">
    <source>
        <dbReference type="EMBL" id="MDM7855478.1"/>
    </source>
</evidence>
<name>A0ABT7SH06_9CELL</name>
<accession>A0ABT7SH06</accession>
<comment type="caution">
    <text evidence="2">The sequence shown here is derived from an EMBL/GenBank/DDBJ whole genome shotgun (WGS) entry which is preliminary data.</text>
</comment>
<proteinExistence type="predicted"/>
<dbReference type="RefSeq" id="WP_289455302.1">
    <property type="nucleotide sequence ID" value="NZ_JAUCGQ010000001.1"/>
</dbReference>
<keyword evidence="3" id="KW-1185">Reference proteome</keyword>
<organism evidence="2 3">
    <name type="scientific">Cellulomonas alba</name>
    <dbReference type="NCBI Taxonomy" id="3053467"/>
    <lineage>
        <taxon>Bacteria</taxon>
        <taxon>Bacillati</taxon>
        <taxon>Actinomycetota</taxon>
        <taxon>Actinomycetes</taxon>
        <taxon>Micrococcales</taxon>
        <taxon>Cellulomonadaceae</taxon>
        <taxon>Cellulomonas</taxon>
    </lineage>
</organism>
<reference evidence="2 3" key="1">
    <citation type="submission" date="2023-06" db="EMBL/GenBank/DDBJ databases">
        <title>Cellulomonas sp. MW4 Whole genome sequence.</title>
        <authorList>
            <person name="Park S."/>
        </authorList>
    </citation>
    <scope>NUCLEOTIDE SEQUENCE [LARGE SCALE GENOMIC DNA]</scope>
    <source>
        <strain evidence="2 3">MW4</strain>
    </source>
</reference>
<dbReference type="EMBL" id="JAUCGQ010000001">
    <property type="protein sequence ID" value="MDM7855478.1"/>
    <property type="molecule type" value="Genomic_DNA"/>
</dbReference>